<evidence type="ECO:0000313" key="1">
    <source>
        <dbReference type="EMBL" id="KAK4290140.1"/>
    </source>
</evidence>
<organism evidence="1 2">
    <name type="scientific">Petrolisthes manimaculis</name>
    <dbReference type="NCBI Taxonomy" id="1843537"/>
    <lineage>
        <taxon>Eukaryota</taxon>
        <taxon>Metazoa</taxon>
        <taxon>Ecdysozoa</taxon>
        <taxon>Arthropoda</taxon>
        <taxon>Crustacea</taxon>
        <taxon>Multicrustacea</taxon>
        <taxon>Malacostraca</taxon>
        <taxon>Eumalacostraca</taxon>
        <taxon>Eucarida</taxon>
        <taxon>Decapoda</taxon>
        <taxon>Pleocyemata</taxon>
        <taxon>Anomura</taxon>
        <taxon>Galatheoidea</taxon>
        <taxon>Porcellanidae</taxon>
        <taxon>Petrolisthes</taxon>
    </lineage>
</organism>
<gene>
    <name evidence="1" type="ORF">Pmani_036950</name>
</gene>
<keyword evidence="2" id="KW-1185">Reference proteome</keyword>
<dbReference type="EMBL" id="JAWZYT010005595">
    <property type="protein sequence ID" value="KAK4290140.1"/>
    <property type="molecule type" value="Genomic_DNA"/>
</dbReference>
<proteinExistence type="predicted"/>
<name>A0AAE1NJ76_9EUCA</name>
<evidence type="ECO:0000313" key="2">
    <source>
        <dbReference type="Proteomes" id="UP001292094"/>
    </source>
</evidence>
<comment type="caution">
    <text evidence="1">The sequence shown here is derived from an EMBL/GenBank/DDBJ whole genome shotgun (WGS) entry which is preliminary data.</text>
</comment>
<dbReference type="Proteomes" id="UP001292094">
    <property type="component" value="Unassembled WGS sequence"/>
</dbReference>
<sequence>MIRLEPGICQNILSRLVSAQELLKMHHMTFGPGYGLSTDDLYRTGVGQMRSELKAGKVRQMRSELKAGNVRQMKSELKAGNVRADEDM</sequence>
<dbReference type="AlphaFoldDB" id="A0AAE1NJ76"/>
<protein>
    <submittedName>
        <fullName evidence="1">Uncharacterized protein</fullName>
    </submittedName>
</protein>
<accession>A0AAE1NJ76</accession>
<reference evidence="1" key="1">
    <citation type="submission" date="2023-11" db="EMBL/GenBank/DDBJ databases">
        <title>Genome assemblies of two species of porcelain crab, Petrolisthes cinctipes and Petrolisthes manimaculis (Anomura: Porcellanidae).</title>
        <authorList>
            <person name="Angst P."/>
        </authorList>
    </citation>
    <scope>NUCLEOTIDE SEQUENCE</scope>
    <source>
        <strain evidence="1">PB745_02</strain>
        <tissue evidence="1">Gill</tissue>
    </source>
</reference>